<feature type="region of interest" description="Disordered" evidence="1">
    <location>
        <begin position="1"/>
        <end position="34"/>
    </location>
</feature>
<feature type="compositionally biased region" description="Basic residues" evidence="1">
    <location>
        <begin position="46"/>
        <end position="56"/>
    </location>
</feature>
<sequence length="315" mass="35976">MESSFATNKTSESEMRAQKVDSHPSTSSASSRSRSMFRIPFLSKLARKKKKNRKAVSKLGLPFTSTPDPSDGEGSVDYQESEYSSQIDLTKDDILDISRNELEKSDSVQLDSGKKEKLLKVDQFVGSNEPMKVSVRRHKKKPKPPSPVPVYVNPIAEFKRRVEDSLKQYLSTFHTNSSQYRLWIIFLVILAAGVLATRFNYRTYNSSSVQFPKFERTNQKITSVICTLLLHADFLWKTKYYSKWDCTQDEAPPLPNQFFVEATWVMDEVEKNLFYVYGTGIEKLNGILGLTLPKRVEKSGLLKKVTKLKKGRMSS</sequence>
<keyword evidence="2" id="KW-0812">Transmembrane</keyword>
<evidence type="ECO:0000256" key="2">
    <source>
        <dbReference type="SAM" id="Phobius"/>
    </source>
</evidence>
<proteinExistence type="predicted"/>
<keyword evidence="2" id="KW-1133">Transmembrane helix</keyword>
<evidence type="ECO:0000256" key="1">
    <source>
        <dbReference type="SAM" id="MobiDB-lite"/>
    </source>
</evidence>
<protein>
    <submittedName>
        <fullName evidence="4">MSC domain-containing protein</fullName>
    </submittedName>
</protein>
<reference evidence="4" key="1">
    <citation type="submission" date="2017-02" db="UniProtKB">
        <authorList>
            <consortium name="WormBaseParasite"/>
        </authorList>
    </citation>
    <scope>IDENTIFICATION</scope>
</reference>
<dbReference type="Proteomes" id="UP000046393">
    <property type="component" value="Unplaced"/>
</dbReference>
<dbReference type="WBParaSite" id="SMUV_0000204201-mRNA-1">
    <property type="protein sequence ID" value="SMUV_0000204201-mRNA-1"/>
    <property type="gene ID" value="SMUV_0000204201"/>
</dbReference>
<keyword evidence="2" id="KW-0472">Membrane</keyword>
<evidence type="ECO:0000313" key="3">
    <source>
        <dbReference type="Proteomes" id="UP000046393"/>
    </source>
</evidence>
<evidence type="ECO:0000313" key="4">
    <source>
        <dbReference type="WBParaSite" id="SMUV_0000204201-mRNA-1"/>
    </source>
</evidence>
<name>A0A0N5AD11_9BILA</name>
<feature type="compositionally biased region" description="Low complexity" evidence="1">
    <location>
        <begin position="23"/>
        <end position="34"/>
    </location>
</feature>
<feature type="compositionally biased region" description="Basic and acidic residues" evidence="1">
    <location>
        <begin position="11"/>
        <end position="22"/>
    </location>
</feature>
<feature type="transmembrane region" description="Helical" evidence="2">
    <location>
        <begin position="180"/>
        <end position="201"/>
    </location>
</feature>
<dbReference type="AlphaFoldDB" id="A0A0N5AD11"/>
<keyword evidence="3" id="KW-1185">Reference proteome</keyword>
<accession>A0A0N5AD11</accession>
<organism evidence="3 4">
    <name type="scientific">Syphacia muris</name>
    <dbReference type="NCBI Taxonomy" id="451379"/>
    <lineage>
        <taxon>Eukaryota</taxon>
        <taxon>Metazoa</taxon>
        <taxon>Ecdysozoa</taxon>
        <taxon>Nematoda</taxon>
        <taxon>Chromadorea</taxon>
        <taxon>Rhabditida</taxon>
        <taxon>Spirurina</taxon>
        <taxon>Oxyuridomorpha</taxon>
        <taxon>Oxyuroidea</taxon>
        <taxon>Oxyuridae</taxon>
        <taxon>Syphacia</taxon>
    </lineage>
</organism>
<feature type="compositionally biased region" description="Polar residues" evidence="1">
    <location>
        <begin position="1"/>
        <end position="10"/>
    </location>
</feature>
<feature type="region of interest" description="Disordered" evidence="1">
    <location>
        <begin position="46"/>
        <end position="84"/>
    </location>
</feature>